<evidence type="ECO:0000313" key="2">
    <source>
        <dbReference type="Proteomes" id="UP000190637"/>
    </source>
</evidence>
<evidence type="ECO:0008006" key="3">
    <source>
        <dbReference type="Google" id="ProtNLM"/>
    </source>
</evidence>
<protein>
    <recommendedName>
        <fullName evidence="3">Excreted virulence factor EspC, type VII ESX diderm</fullName>
    </recommendedName>
</protein>
<dbReference type="InterPro" id="IPR045436">
    <property type="entry name" value="DUF6507"/>
</dbReference>
<organism evidence="1 2">
    <name type="scientific">Marinactinospora thermotolerans DSM 45154</name>
    <dbReference type="NCBI Taxonomy" id="1122192"/>
    <lineage>
        <taxon>Bacteria</taxon>
        <taxon>Bacillati</taxon>
        <taxon>Actinomycetota</taxon>
        <taxon>Actinomycetes</taxon>
        <taxon>Streptosporangiales</taxon>
        <taxon>Nocardiopsidaceae</taxon>
        <taxon>Marinactinospora</taxon>
    </lineage>
</organism>
<gene>
    <name evidence="1" type="ORF">SAMN02745673_02468</name>
</gene>
<dbReference type="OrthoDB" id="3256504at2"/>
<dbReference type="Pfam" id="PF20117">
    <property type="entry name" value="DUF6507"/>
    <property type="match status" value="1"/>
</dbReference>
<dbReference type="STRING" id="1122192.SAMN02745673_02468"/>
<keyword evidence="2" id="KW-1185">Reference proteome</keyword>
<dbReference type="EMBL" id="FUWS01000006">
    <property type="protein sequence ID" value="SKA10393.1"/>
    <property type="molecule type" value="Genomic_DNA"/>
</dbReference>
<dbReference type="RefSeq" id="WP_078761793.1">
    <property type="nucleotide sequence ID" value="NZ_FUWS01000006.1"/>
</dbReference>
<dbReference type="Proteomes" id="UP000190637">
    <property type="component" value="Unassembled WGS sequence"/>
</dbReference>
<sequence length="113" mass="11155">MSGWDIQAPAVGTVMTTVGGYVGGEDGEGGLVAAIDALGTHVEEAGTAADSGPIGTALAEFLEEYGTTLQGMVAKTASAITGCTDATTAYLDGNLEMAAEAQNNAGVVTDLDL</sequence>
<proteinExistence type="predicted"/>
<evidence type="ECO:0000313" key="1">
    <source>
        <dbReference type="EMBL" id="SKA10393.1"/>
    </source>
</evidence>
<name>A0A1T4R347_9ACTN</name>
<reference evidence="1 2" key="1">
    <citation type="submission" date="2017-02" db="EMBL/GenBank/DDBJ databases">
        <authorList>
            <person name="Peterson S.W."/>
        </authorList>
    </citation>
    <scope>NUCLEOTIDE SEQUENCE [LARGE SCALE GENOMIC DNA]</scope>
    <source>
        <strain evidence="1 2">DSM 45154</strain>
    </source>
</reference>
<accession>A0A1T4R347</accession>
<dbReference type="AlphaFoldDB" id="A0A1T4R347"/>